<dbReference type="Proteomes" id="UP001225957">
    <property type="component" value="Unassembled WGS sequence"/>
</dbReference>
<gene>
    <name evidence="2" type="ORF">QLQ83_11975</name>
</gene>
<keyword evidence="1" id="KW-0472">Membrane</keyword>
<protein>
    <recommendedName>
        <fullName evidence="4">DUF202 domain-containing protein</fullName>
    </recommendedName>
</protein>
<sequence>MALTDQEKLSYAWNWFEYHAAQRLLAFRYFLVFIGILLVAYNSGLDSKNLMFASATAYIGSFVSLAFLVLEFRNEELVNIGREALKEIEHSDSVGLDTSSRLRLLTLDRTRSRLKSHKLWLRIIYVLCIVAFFAAGYWPNFFFAQQ</sequence>
<evidence type="ECO:0008006" key="4">
    <source>
        <dbReference type="Google" id="ProtNLM"/>
    </source>
</evidence>
<feature type="transmembrane region" description="Helical" evidence="1">
    <location>
        <begin position="25"/>
        <end position="44"/>
    </location>
</feature>
<feature type="transmembrane region" description="Helical" evidence="1">
    <location>
        <begin position="50"/>
        <end position="70"/>
    </location>
</feature>
<proteinExistence type="predicted"/>
<evidence type="ECO:0000313" key="3">
    <source>
        <dbReference type="Proteomes" id="UP001225957"/>
    </source>
</evidence>
<name>A0ABT6V0U8_9GAMM</name>
<comment type="caution">
    <text evidence="2">The sequence shown here is derived from an EMBL/GenBank/DDBJ whole genome shotgun (WGS) entry which is preliminary data.</text>
</comment>
<keyword evidence="1" id="KW-1133">Transmembrane helix</keyword>
<evidence type="ECO:0000256" key="1">
    <source>
        <dbReference type="SAM" id="Phobius"/>
    </source>
</evidence>
<reference evidence="2 3" key="1">
    <citation type="submission" date="2023-04" db="EMBL/GenBank/DDBJ databases">
        <title>Halomonas strains isolated from rhizosphere soil.</title>
        <authorList>
            <person name="Xu L."/>
            <person name="Sun J.-Q."/>
        </authorList>
    </citation>
    <scope>NUCLEOTIDE SEQUENCE [LARGE SCALE GENOMIC DNA]</scope>
    <source>
        <strain evidence="2 3">LR5S20</strain>
    </source>
</reference>
<dbReference type="RefSeq" id="WP_282735753.1">
    <property type="nucleotide sequence ID" value="NZ_JASCQP010000027.1"/>
</dbReference>
<organism evidence="2 3">
    <name type="scientific">Halomonas rhizosphaerae</name>
    <dbReference type="NCBI Taxonomy" id="3043296"/>
    <lineage>
        <taxon>Bacteria</taxon>
        <taxon>Pseudomonadati</taxon>
        <taxon>Pseudomonadota</taxon>
        <taxon>Gammaproteobacteria</taxon>
        <taxon>Oceanospirillales</taxon>
        <taxon>Halomonadaceae</taxon>
        <taxon>Halomonas</taxon>
    </lineage>
</organism>
<accession>A0ABT6V0U8</accession>
<evidence type="ECO:0000313" key="2">
    <source>
        <dbReference type="EMBL" id="MDI5891816.1"/>
    </source>
</evidence>
<keyword evidence="3" id="KW-1185">Reference proteome</keyword>
<keyword evidence="1" id="KW-0812">Transmembrane</keyword>
<feature type="transmembrane region" description="Helical" evidence="1">
    <location>
        <begin position="119"/>
        <end position="138"/>
    </location>
</feature>
<dbReference type="EMBL" id="JASCQP010000027">
    <property type="protein sequence ID" value="MDI5891816.1"/>
    <property type="molecule type" value="Genomic_DNA"/>
</dbReference>